<feature type="region of interest" description="Disordered" evidence="1">
    <location>
        <begin position="1"/>
        <end position="25"/>
    </location>
</feature>
<evidence type="ECO:0000313" key="5">
    <source>
        <dbReference type="Proteomes" id="UP000184428"/>
    </source>
</evidence>
<keyword evidence="2" id="KW-0472">Membrane</keyword>
<evidence type="ECO:0000256" key="1">
    <source>
        <dbReference type="SAM" id="MobiDB-lite"/>
    </source>
</evidence>
<dbReference type="Proteomes" id="UP000184428">
    <property type="component" value="Unassembled WGS sequence"/>
</dbReference>
<proteinExistence type="predicted"/>
<dbReference type="Pfam" id="PF07987">
    <property type="entry name" value="DUF1775"/>
    <property type="match status" value="1"/>
</dbReference>
<reference evidence="4 5" key="1">
    <citation type="submission" date="2016-12" db="EMBL/GenBank/DDBJ databases">
        <authorList>
            <person name="Song W.-J."/>
            <person name="Kurnit D.M."/>
        </authorList>
    </citation>
    <scope>NUCLEOTIDE SEQUENCE [LARGE SCALE GENOMIC DNA]</scope>
    <source>
        <strain evidence="4 5">DSM 43162</strain>
    </source>
</reference>
<feature type="compositionally biased region" description="Pro residues" evidence="1">
    <location>
        <begin position="189"/>
        <end position="200"/>
    </location>
</feature>
<name>A0A1M7TPV1_9ACTN</name>
<dbReference type="Gene3D" id="2.60.40.2230">
    <property type="entry name" value="Uncharacterised protein YcnI-like PF07987, DUF1775"/>
    <property type="match status" value="1"/>
</dbReference>
<evidence type="ECO:0000256" key="2">
    <source>
        <dbReference type="SAM" id="Phobius"/>
    </source>
</evidence>
<evidence type="ECO:0000259" key="3">
    <source>
        <dbReference type="Pfam" id="PF07987"/>
    </source>
</evidence>
<evidence type="ECO:0000313" key="4">
    <source>
        <dbReference type="EMBL" id="SHN72771.1"/>
    </source>
</evidence>
<dbReference type="InterPro" id="IPR038507">
    <property type="entry name" value="YcnI-like_sf"/>
</dbReference>
<dbReference type="InterPro" id="IPR012533">
    <property type="entry name" value="YcnI-copper_dom"/>
</dbReference>
<dbReference type="AlphaFoldDB" id="A0A1M7TPV1"/>
<gene>
    <name evidence="4" type="ORF">SAMN05660350_02015</name>
</gene>
<keyword evidence="2" id="KW-1133">Transmembrane helix</keyword>
<protein>
    <submittedName>
        <fullName evidence="4">Domain of unkown function</fullName>
    </submittedName>
</protein>
<dbReference type="EMBL" id="FRDM01000008">
    <property type="protein sequence ID" value="SHN72771.1"/>
    <property type="molecule type" value="Genomic_DNA"/>
</dbReference>
<accession>A0A1M7TPV1</accession>
<organism evidence="4 5">
    <name type="scientific">Geodermatophilus obscurus</name>
    <dbReference type="NCBI Taxonomy" id="1861"/>
    <lineage>
        <taxon>Bacteria</taxon>
        <taxon>Bacillati</taxon>
        <taxon>Actinomycetota</taxon>
        <taxon>Actinomycetes</taxon>
        <taxon>Geodermatophilales</taxon>
        <taxon>Geodermatophilaceae</taxon>
        <taxon>Geodermatophilus</taxon>
    </lineage>
</organism>
<feature type="compositionally biased region" description="Low complexity" evidence="1">
    <location>
        <begin position="201"/>
        <end position="227"/>
    </location>
</feature>
<sequence>MPRPPCGDGNQARPDDDHCTVTSRSPAARRTPAFLLMGAVLFAAGTGTATAHVHVDAPGAVAGGGPVTLEFSAAAEADAGITAMRTRLPAGIAPADVSLASGPAGWTLTPTAQGFEVGGPALPSGEDAEYAVTVARLPAGVTELTFPTVQVYADGTEDAWIEQEVPGGPEPELPAPVLAVAPGTAVPWTPAPVTPAPTAEPAPTGGAEPAEPTATAPDPAAAAEEGAGSGRLVAVAAAAGLAALAGGLWYRRSRAER</sequence>
<feature type="region of interest" description="Disordered" evidence="1">
    <location>
        <begin position="189"/>
        <end position="227"/>
    </location>
</feature>
<feature type="transmembrane region" description="Helical" evidence="2">
    <location>
        <begin position="232"/>
        <end position="250"/>
    </location>
</feature>
<feature type="domain" description="YncI copper-binding" evidence="3">
    <location>
        <begin position="120"/>
        <end position="180"/>
    </location>
</feature>
<keyword evidence="2" id="KW-0812">Transmembrane</keyword>